<dbReference type="InterPro" id="IPR029058">
    <property type="entry name" value="AB_hydrolase_fold"/>
</dbReference>
<gene>
    <name evidence="5" type="ORF">CFN78_08560</name>
</gene>
<comment type="caution">
    <text evidence="5">The sequence shown here is derived from an EMBL/GenBank/DDBJ whole genome shotgun (WGS) entry which is preliminary data.</text>
</comment>
<evidence type="ECO:0000313" key="5">
    <source>
        <dbReference type="EMBL" id="OZM73575.1"/>
    </source>
</evidence>
<dbReference type="OrthoDB" id="4308422at2"/>
<dbReference type="Proteomes" id="UP000242444">
    <property type="component" value="Unassembled WGS sequence"/>
</dbReference>
<proteinExistence type="inferred from homology"/>
<evidence type="ECO:0000256" key="1">
    <source>
        <dbReference type="ARBA" id="ARBA00005964"/>
    </source>
</evidence>
<dbReference type="PANTHER" id="PTHR11559">
    <property type="entry name" value="CARBOXYLESTERASE"/>
    <property type="match status" value="1"/>
</dbReference>
<dbReference type="InterPro" id="IPR019826">
    <property type="entry name" value="Carboxylesterase_B_AS"/>
</dbReference>
<keyword evidence="6" id="KW-1185">Reference proteome</keyword>
<dbReference type="PROSITE" id="PS00122">
    <property type="entry name" value="CARBOXYLESTERASE_B_1"/>
    <property type="match status" value="1"/>
</dbReference>
<keyword evidence="2 3" id="KW-0378">Hydrolase</keyword>
<dbReference type="Pfam" id="PF00135">
    <property type="entry name" value="COesterase"/>
    <property type="match status" value="1"/>
</dbReference>
<organism evidence="5 6">
    <name type="scientific">Amycolatopsis antarctica</name>
    <dbReference type="NCBI Taxonomy" id="1854586"/>
    <lineage>
        <taxon>Bacteria</taxon>
        <taxon>Bacillati</taxon>
        <taxon>Actinomycetota</taxon>
        <taxon>Actinomycetes</taxon>
        <taxon>Pseudonocardiales</taxon>
        <taxon>Pseudonocardiaceae</taxon>
        <taxon>Amycolatopsis</taxon>
    </lineage>
</organism>
<reference evidence="5 6" key="1">
    <citation type="submission" date="2017-07" db="EMBL/GenBank/DDBJ databases">
        <title>Amycolatopsis antarcticus sp. nov., isolated from the surface of an Antarcticus brown macroalga.</title>
        <authorList>
            <person name="Wang J."/>
            <person name="Leiva S."/>
            <person name="Huang J."/>
            <person name="Huang Y."/>
        </authorList>
    </citation>
    <scope>NUCLEOTIDE SEQUENCE [LARGE SCALE GENOMIC DNA]</scope>
    <source>
        <strain evidence="5 6">AU-G6</strain>
    </source>
</reference>
<evidence type="ECO:0000256" key="3">
    <source>
        <dbReference type="RuleBase" id="RU361235"/>
    </source>
</evidence>
<sequence length="443" mass="47533">MGGGVRKTFDTPSGPVVGRVDGDVVRVLGVPYAVAERFTRPRPVPPFDEPFAACERAPAAPQRRSELLVRLIGDDHLGSDENCQRLSVTLPSGLADDERLPVMVWIHGGSYVTGAGDLDVYDPRALVTEQRVIVVAITYRLGVLGFLGDGTRVPANLGLLDQLQALRWVRDNIAAFGGDPASITLFGQSAGGDAIAHLMISEGAEDLFRRAIIQSAPLGITHGRAAMTDAMLAALGEPSRTAPAAELVATQAVAERAARGSGLPAGMPFGVQYGLPPVPEEADRDEAWRRVARDIDVLIGSTAEETAMVAGAVPAVELLFRVPLLGRVFRRLLVTPSTRRVYETPAKDFVRRHRQAGGTAVRYRMSWHPAGSGFGAAHITDIPLLMGTRRVWEGTRLLGSSTWADIDGRGRLVRRVWADFARTGTVAPEMANAVSDTVTFPED</sequence>
<accession>A0A263D848</accession>
<protein>
    <recommendedName>
        <fullName evidence="3">Carboxylic ester hydrolase</fullName>
        <ecNumber evidence="3">3.1.1.-</ecNumber>
    </recommendedName>
</protein>
<feature type="domain" description="Carboxylesterase type B" evidence="4">
    <location>
        <begin position="9"/>
        <end position="253"/>
    </location>
</feature>
<evidence type="ECO:0000259" key="4">
    <source>
        <dbReference type="Pfam" id="PF00135"/>
    </source>
</evidence>
<dbReference type="SUPFAM" id="SSF53474">
    <property type="entry name" value="alpha/beta-Hydrolases"/>
    <property type="match status" value="1"/>
</dbReference>
<dbReference type="GO" id="GO:0016787">
    <property type="term" value="F:hydrolase activity"/>
    <property type="evidence" value="ECO:0007669"/>
    <property type="project" value="UniProtKB-KW"/>
</dbReference>
<evidence type="ECO:0000313" key="6">
    <source>
        <dbReference type="Proteomes" id="UP000242444"/>
    </source>
</evidence>
<dbReference type="Gene3D" id="3.40.50.1820">
    <property type="entry name" value="alpha/beta hydrolase"/>
    <property type="match status" value="1"/>
</dbReference>
<dbReference type="InParanoid" id="A0A263D848"/>
<comment type="similarity">
    <text evidence="1 3">Belongs to the type-B carboxylesterase/lipase family.</text>
</comment>
<dbReference type="EC" id="3.1.1.-" evidence="3"/>
<dbReference type="EMBL" id="NKYE01000004">
    <property type="protein sequence ID" value="OZM73575.1"/>
    <property type="molecule type" value="Genomic_DNA"/>
</dbReference>
<dbReference type="InterPro" id="IPR050309">
    <property type="entry name" value="Type-B_Carboxylest/Lipase"/>
</dbReference>
<name>A0A263D848_9PSEU</name>
<dbReference type="InterPro" id="IPR002018">
    <property type="entry name" value="CarbesteraseB"/>
</dbReference>
<dbReference type="AlphaFoldDB" id="A0A263D848"/>
<evidence type="ECO:0000256" key="2">
    <source>
        <dbReference type="ARBA" id="ARBA00022801"/>
    </source>
</evidence>